<proteinExistence type="predicted"/>
<reference evidence="2" key="1">
    <citation type="journal article" date="2016" name="Nat. Biotechnol.">
        <title>Sequencing wild and cultivated cassava and related species reveals extensive interspecific hybridization and genetic diversity.</title>
        <authorList>
            <person name="Bredeson J.V."/>
            <person name="Lyons J.B."/>
            <person name="Prochnik S.E."/>
            <person name="Wu G.A."/>
            <person name="Ha C.M."/>
            <person name="Edsinger-Gonzales E."/>
            <person name="Grimwood J."/>
            <person name="Schmutz J."/>
            <person name="Rabbi I.Y."/>
            <person name="Egesi C."/>
            <person name="Nauluvula P."/>
            <person name="Lebot V."/>
            <person name="Ndunguru J."/>
            <person name="Mkamilo G."/>
            <person name="Bart R.S."/>
            <person name="Setter T.L."/>
            <person name="Gleadow R.M."/>
            <person name="Kulakow P."/>
            <person name="Ferguson M.E."/>
            <person name="Rounsley S."/>
            <person name="Rokhsar D.S."/>
        </authorList>
    </citation>
    <scope>NUCLEOTIDE SEQUENCE [LARGE SCALE GENOMIC DNA]</scope>
    <source>
        <strain evidence="2">cv. AM560-2</strain>
    </source>
</reference>
<evidence type="ECO:0000313" key="1">
    <source>
        <dbReference type="EMBL" id="KAG8646953.1"/>
    </source>
</evidence>
<organism evidence="1 2">
    <name type="scientific">Manihot esculenta</name>
    <name type="common">Cassava</name>
    <name type="synonym">Jatropha manihot</name>
    <dbReference type="NCBI Taxonomy" id="3983"/>
    <lineage>
        <taxon>Eukaryota</taxon>
        <taxon>Viridiplantae</taxon>
        <taxon>Streptophyta</taxon>
        <taxon>Embryophyta</taxon>
        <taxon>Tracheophyta</taxon>
        <taxon>Spermatophyta</taxon>
        <taxon>Magnoliopsida</taxon>
        <taxon>eudicotyledons</taxon>
        <taxon>Gunneridae</taxon>
        <taxon>Pentapetalae</taxon>
        <taxon>rosids</taxon>
        <taxon>fabids</taxon>
        <taxon>Malpighiales</taxon>
        <taxon>Euphorbiaceae</taxon>
        <taxon>Crotonoideae</taxon>
        <taxon>Manihoteae</taxon>
        <taxon>Manihot</taxon>
    </lineage>
</organism>
<name>A0ACB7H5H6_MANES</name>
<sequence>MQSCQPSSSLAMEIESANQEKARSFTRGWDWLKAFPCKSKDKVIRFAKSIRKLGHDDPRRVIHSLKVALALTLVSLLYYCRTLYDGFGVAGMWAVLTVVVVFEFTVGGTLSKSLNRSFATFLAGALGVGAQHLARLFGKKGEPIVLGFLVFLLAAASTFTRFFPRIKARYDYGVLIFILTFSMVSVSGVRVVELLDMAHQRLSTIIIGGATCIVVSMCICPVWAGEDLHNLVTSNIEKLASYLVGFGDEYFRYKSEDDEEGKIKVSNSDKPFLQGYRSVLNSKSTEDSMANLARWEPRHGRFGFRHPWKQYLKIGAISRQCAYHIEALNSYINSNIQVSEEFQSKIQEPCTKMSEESGKALRSLASAIKTMEDPSSAKIHVENSKTAINELKFAVKANPLEKTNLLDIVPAATVASTLIEIVKCVEKLSEAVHELADLAHFKPAMEPTVSPEKPQPLLHRGTVNPVLHGENNNHIIITIDANPTDSPETEKSEAPKPSQRQDLVV</sequence>
<dbReference type="EMBL" id="CM004395">
    <property type="protein sequence ID" value="KAG8646953.1"/>
    <property type="molecule type" value="Genomic_DNA"/>
</dbReference>
<keyword evidence="2" id="KW-1185">Reference proteome</keyword>
<accession>A0ACB7H5H6</accession>
<gene>
    <name evidence="1" type="ORF">MANES_09G045500v8</name>
</gene>
<dbReference type="Proteomes" id="UP000091857">
    <property type="component" value="Chromosome 9"/>
</dbReference>
<comment type="caution">
    <text evidence="1">The sequence shown here is derived from an EMBL/GenBank/DDBJ whole genome shotgun (WGS) entry which is preliminary data.</text>
</comment>
<evidence type="ECO:0000313" key="2">
    <source>
        <dbReference type="Proteomes" id="UP000091857"/>
    </source>
</evidence>
<protein>
    <submittedName>
        <fullName evidence="1">Uncharacterized protein</fullName>
    </submittedName>
</protein>